<evidence type="ECO:0000259" key="2">
    <source>
        <dbReference type="SMART" id="SM00062"/>
    </source>
</evidence>
<dbReference type="SMART" id="SM00062">
    <property type="entry name" value="PBPb"/>
    <property type="match status" value="1"/>
</dbReference>
<protein>
    <submittedName>
        <fullName evidence="3">Putative glutamine transport system substrate-binding protein</fullName>
    </submittedName>
</protein>
<sequence length="291" mass="33424">MKKYIICLVIFVLSFSFEESSAKRLYQQWHGTSWAITQKQGKGTVVFTYTESPTFSYKDKTGKLTGVCVDIMQGFVKYVEQKYKVKLTIKYEHYPHDDFFTFYNLLKSSQGGVFGLTNATITPERQKEVQFSPPFLNNISIIMTNQSVKSLSTVKNIAKDFAGMTAYTNKGTANERRLLQIKKAYFPQMKIVYLPYNEDILMQIAKDKKAFTCLDFNYYSDGKQKNKPFKRHPAGDDFSEELGLVMPLKSDWGALMKEYFAANGGLRQSKPYKQMLTKHFGTEAANILLNK</sequence>
<dbReference type="RefSeq" id="WP_091510421.1">
    <property type="nucleotide sequence ID" value="NZ_FOLE01000004.1"/>
</dbReference>
<accession>A0A1I1HN84</accession>
<dbReference type="Proteomes" id="UP000199514">
    <property type="component" value="Unassembled WGS sequence"/>
</dbReference>
<feature type="domain" description="Solute-binding protein family 3/N-terminal" evidence="2">
    <location>
        <begin position="44"/>
        <end position="283"/>
    </location>
</feature>
<dbReference type="STRING" id="927664.SAMN05421780_10425"/>
<evidence type="ECO:0000313" key="3">
    <source>
        <dbReference type="EMBL" id="SFC25235.1"/>
    </source>
</evidence>
<dbReference type="SUPFAM" id="SSF53850">
    <property type="entry name" value="Periplasmic binding protein-like II"/>
    <property type="match status" value="1"/>
</dbReference>
<organism evidence="3 4">
    <name type="scientific">Flexibacter flexilis DSM 6793</name>
    <dbReference type="NCBI Taxonomy" id="927664"/>
    <lineage>
        <taxon>Bacteria</taxon>
        <taxon>Pseudomonadati</taxon>
        <taxon>Bacteroidota</taxon>
        <taxon>Cytophagia</taxon>
        <taxon>Cytophagales</taxon>
        <taxon>Flexibacteraceae</taxon>
        <taxon>Flexibacter</taxon>
    </lineage>
</organism>
<dbReference type="EMBL" id="FOLE01000004">
    <property type="protein sequence ID" value="SFC25235.1"/>
    <property type="molecule type" value="Genomic_DNA"/>
</dbReference>
<keyword evidence="1" id="KW-0732">Signal</keyword>
<proteinExistence type="predicted"/>
<reference evidence="3 4" key="1">
    <citation type="submission" date="2016-10" db="EMBL/GenBank/DDBJ databases">
        <authorList>
            <person name="de Groot N.N."/>
        </authorList>
    </citation>
    <scope>NUCLEOTIDE SEQUENCE [LARGE SCALE GENOMIC DNA]</scope>
    <source>
        <strain evidence="3 4">DSM 6793</strain>
    </source>
</reference>
<keyword evidence="4" id="KW-1185">Reference proteome</keyword>
<evidence type="ECO:0000256" key="1">
    <source>
        <dbReference type="ARBA" id="ARBA00022729"/>
    </source>
</evidence>
<gene>
    <name evidence="3" type="ORF">SAMN05421780_10425</name>
</gene>
<dbReference type="Gene3D" id="3.40.190.10">
    <property type="entry name" value="Periplasmic binding protein-like II"/>
    <property type="match status" value="2"/>
</dbReference>
<evidence type="ECO:0000313" key="4">
    <source>
        <dbReference type="Proteomes" id="UP000199514"/>
    </source>
</evidence>
<dbReference type="PANTHER" id="PTHR35936">
    <property type="entry name" value="MEMBRANE-BOUND LYTIC MUREIN TRANSGLYCOSYLASE F"/>
    <property type="match status" value="1"/>
</dbReference>
<name>A0A1I1HN84_9BACT</name>
<dbReference type="Pfam" id="PF00497">
    <property type="entry name" value="SBP_bac_3"/>
    <property type="match status" value="1"/>
</dbReference>
<dbReference type="InterPro" id="IPR001638">
    <property type="entry name" value="Solute-binding_3/MltF_N"/>
</dbReference>
<dbReference type="OrthoDB" id="973690at2"/>
<dbReference type="AlphaFoldDB" id="A0A1I1HN84"/>